<evidence type="ECO:0000256" key="1">
    <source>
        <dbReference type="SAM" id="Phobius"/>
    </source>
</evidence>
<evidence type="ECO:0000259" key="2">
    <source>
        <dbReference type="PROSITE" id="PS50008"/>
    </source>
</evidence>
<dbReference type="SUPFAM" id="SSF51695">
    <property type="entry name" value="PLC-like phosphodiesterases"/>
    <property type="match status" value="1"/>
</dbReference>
<dbReference type="GO" id="GO:0035556">
    <property type="term" value="P:intracellular signal transduction"/>
    <property type="evidence" value="ECO:0007669"/>
    <property type="project" value="InterPro"/>
</dbReference>
<feature type="domain" description="PI-PLC Y-box" evidence="2">
    <location>
        <begin position="293"/>
        <end position="401"/>
    </location>
</feature>
<keyword evidence="1" id="KW-1133">Transmembrane helix</keyword>
<dbReference type="InterPro" id="IPR001711">
    <property type="entry name" value="PLipase_C_Pinositol-sp_Y"/>
</dbReference>
<dbReference type="PROSITE" id="PS50008">
    <property type="entry name" value="PIPLC_Y_DOMAIN"/>
    <property type="match status" value="1"/>
</dbReference>
<dbReference type="GO" id="GO:0006629">
    <property type="term" value="P:lipid metabolic process"/>
    <property type="evidence" value="ECO:0007669"/>
    <property type="project" value="InterPro"/>
</dbReference>
<dbReference type="PROSITE" id="PS50007">
    <property type="entry name" value="PIPLC_X_DOMAIN"/>
    <property type="match status" value="1"/>
</dbReference>
<sequence>MSTKINIKDRVNNATKRMFNLSKQIMSNRSNLGTILIWVVIIIMFIIFVSYVHNINNSLQYKRCGNSCTADNTNCNLATIYNRNTEFASSIMSINTNSPQCLFSLRDYYILTAFNCCSGGNYKNDYVGLCNLIAVISQGVRCLDFEVYSLNNQPIVATSTSPLYPACYKESYNYVPFQDVMSTITSYAYSNSTCPNPTDPIILHLRIKSANCTMMNNFALIFEEYDTFLLGSSFSYEFNGNNLGALPLILFSGVSTPSKQGKIIIIVDQMDNAIITAIMNSKLWEYVNMVSGSTFMQIVSNTMLEAESDLNDFIQYNMLNMTMVIPNSGGNPSNPNFLLSQLTGCQMCAMRWQLPDINLQLCTTSCISTSIDPSTNTNPSGVNTCFNQVGFAFVLKPSNLRYVPTTYDISDADPSNSFASNEYSVQWGPQKITHVG</sequence>
<dbReference type="InterPro" id="IPR017946">
    <property type="entry name" value="PLC-like_Pdiesterase_TIM-brl"/>
</dbReference>
<keyword evidence="1" id="KW-0472">Membrane</keyword>
<organism evidence="3">
    <name type="scientific">viral metagenome</name>
    <dbReference type="NCBI Taxonomy" id="1070528"/>
    <lineage>
        <taxon>unclassified sequences</taxon>
        <taxon>metagenomes</taxon>
        <taxon>organismal metagenomes</taxon>
    </lineage>
</organism>
<evidence type="ECO:0000313" key="3">
    <source>
        <dbReference type="EMBL" id="QHT23402.1"/>
    </source>
</evidence>
<dbReference type="GO" id="GO:0004435">
    <property type="term" value="F:phosphatidylinositol-4,5-bisphosphate phospholipase C activity"/>
    <property type="evidence" value="ECO:0007669"/>
    <property type="project" value="InterPro"/>
</dbReference>
<proteinExistence type="predicted"/>
<reference evidence="3" key="1">
    <citation type="journal article" date="2020" name="Nature">
        <title>Giant virus diversity and host interactions through global metagenomics.</title>
        <authorList>
            <person name="Schulz F."/>
            <person name="Roux S."/>
            <person name="Paez-Espino D."/>
            <person name="Jungbluth S."/>
            <person name="Walsh D.A."/>
            <person name="Denef V.J."/>
            <person name="McMahon K.D."/>
            <person name="Konstantinidis K.T."/>
            <person name="Eloe-Fadrosh E.A."/>
            <person name="Kyrpides N.C."/>
            <person name="Woyke T."/>
        </authorList>
    </citation>
    <scope>NUCLEOTIDE SEQUENCE</scope>
    <source>
        <strain evidence="3">GVMAG-M-3300023179-116</strain>
    </source>
</reference>
<dbReference type="Gene3D" id="3.20.20.190">
    <property type="entry name" value="Phosphatidylinositol (PI) phosphodiesterase"/>
    <property type="match status" value="1"/>
</dbReference>
<name>A0A6C0E3U8_9ZZZZ</name>
<dbReference type="EMBL" id="MN739731">
    <property type="protein sequence ID" value="QHT23402.1"/>
    <property type="molecule type" value="Genomic_DNA"/>
</dbReference>
<feature type="transmembrane region" description="Helical" evidence="1">
    <location>
        <begin position="32"/>
        <end position="52"/>
    </location>
</feature>
<protein>
    <recommendedName>
        <fullName evidence="2">PI-PLC Y-box domain-containing protein</fullName>
    </recommendedName>
</protein>
<dbReference type="AlphaFoldDB" id="A0A6C0E3U8"/>
<accession>A0A6C0E3U8</accession>
<keyword evidence="1" id="KW-0812">Transmembrane</keyword>